<dbReference type="Gene3D" id="2.70.150.10">
    <property type="entry name" value="Calcium-transporting ATPase, cytoplasmic transduction domain A"/>
    <property type="match status" value="1"/>
</dbReference>
<feature type="transmembrane region" description="Helical" evidence="11">
    <location>
        <begin position="430"/>
        <end position="456"/>
    </location>
</feature>
<evidence type="ECO:0000256" key="2">
    <source>
        <dbReference type="ARBA" id="ARBA00006000"/>
    </source>
</evidence>
<dbReference type="PANTHER" id="PTHR45630">
    <property type="entry name" value="CATION-TRANSPORTING ATPASE-RELATED"/>
    <property type="match status" value="1"/>
</dbReference>
<dbReference type="PRINTS" id="PR00119">
    <property type="entry name" value="CATATPASE"/>
</dbReference>
<dbReference type="Pfam" id="PF13246">
    <property type="entry name" value="Cation_ATPase"/>
    <property type="match status" value="1"/>
</dbReference>
<dbReference type="SUPFAM" id="SSF81660">
    <property type="entry name" value="Metal cation-transporting ATPase, ATP-binding domain N"/>
    <property type="match status" value="1"/>
</dbReference>
<dbReference type="FunFam" id="3.40.1110.10:FF:000113">
    <property type="entry name" value="Cation-transporting ATPase"/>
    <property type="match status" value="1"/>
</dbReference>
<dbReference type="InterPro" id="IPR023298">
    <property type="entry name" value="ATPase_P-typ_TM_dom_sf"/>
</dbReference>
<dbReference type="AlphaFoldDB" id="A0A1L8G438"/>
<feature type="transmembrane region" description="Helical" evidence="11">
    <location>
        <begin position="1131"/>
        <end position="1152"/>
    </location>
</feature>
<evidence type="ECO:0000256" key="4">
    <source>
        <dbReference type="ARBA" id="ARBA00022723"/>
    </source>
</evidence>
<dbReference type="EC" id="7.2.2.-" evidence="11"/>
<feature type="domain" description="Cation-transporting P-type ATPase N-terminal" evidence="13">
    <location>
        <begin position="160"/>
        <end position="208"/>
    </location>
</feature>
<feature type="domain" description="P-type ATPase A" evidence="12">
    <location>
        <begin position="263"/>
        <end position="384"/>
    </location>
</feature>
<dbReference type="Xenbase" id="XB-GENE-17339036">
    <property type="gene designation" value="atp13al.S"/>
</dbReference>
<protein>
    <recommendedName>
        <fullName evidence="11">Cation-transporting ATPase</fullName>
        <ecNumber evidence="11">7.2.2.-</ecNumber>
    </recommendedName>
</protein>
<comment type="subcellular location">
    <subcellularLocation>
        <location evidence="1 11">Membrane</location>
        <topology evidence="1 11">Multi-pass membrane protein</topology>
    </subcellularLocation>
</comment>
<dbReference type="AGR" id="Xenbase:XB-GENE-17339036"/>
<evidence type="ECO:0000256" key="10">
    <source>
        <dbReference type="ARBA" id="ARBA00023136"/>
    </source>
</evidence>
<dbReference type="Pfam" id="PF12409">
    <property type="entry name" value="P5-ATPase"/>
    <property type="match status" value="1"/>
</dbReference>
<evidence type="ECO:0000313" key="17">
    <source>
        <dbReference type="Xenbase" id="XB-GENE-17339036"/>
    </source>
</evidence>
<dbReference type="GO" id="GO:0016887">
    <property type="term" value="F:ATP hydrolysis activity"/>
    <property type="evidence" value="ECO:0007669"/>
    <property type="project" value="InterPro"/>
</dbReference>
<dbReference type="InterPro" id="IPR018303">
    <property type="entry name" value="ATPase_P-typ_P_site"/>
</dbReference>
<dbReference type="SFLD" id="SFLDG00002">
    <property type="entry name" value="C1.7:_P-type_atpase_like"/>
    <property type="match status" value="1"/>
</dbReference>
<dbReference type="InterPro" id="IPR044492">
    <property type="entry name" value="P_typ_ATPase_HD_dom"/>
</dbReference>
<feature type="transmembrane region" description="Helical" evidence="11">
    <location>
        <begin position="37"/>
        <end position="54"/>
    </location>
</feature>
<dbReference type="GO" id="GO:0031902">
    <property type="term" value="C:late endosome membrane"/>
    <property type="evidence" value="ECO:0000318"/>
    <property type="project" value="GO_Central"/>
</dbReference>
<dbReference type="InterPro" id="IPR047819">
    <property type="entry name" value="P5A-ATPase_N"/>
</dbReference>
<feature type="transmembrane region" description="Helical" evidence="11">
    <location>
        <begin position="1168"/>
        <end position="1188"/>
    </location>
</feature>
<organism evidence="15 16">
    <name type="scientific">Xenopus laevis</name>
    <name type="common">African clawed frog</name>
    <dbReference type="NCBI Taxonomy" id="8355"/>
    <lineage>
        <taxon>Eukaryota</taxon>
        <taxon>Metazoa</taxon>
        <taxon>Chordata</taxon>
        <taxon>Craniata</taxon>
        <taxon>Vertebrata</taxon>
        <taxon>Euteleostomi</taxon>
        <taxon>Amphibia</taxon>
        <taxon>Batrachia</taxon>
        <taxon>Anura</taxon>
        <taxon>Pipoidea</taxon>
        <taxon>Pipidae</taxon>
        <taxon>Xenopodinae</taxon>
        <taxon>Xenopus</taxon>
        <taxon>Xenopus</taxon>
    </lineage>
</organism>
<dbReference type="InterPro" id="IPR023214">
    <property type="entry name" value="HAD_sf"/>
</dbReference>
<dbReference type="GO" id="GO:0006874">
    <property type="term" value="P:intracellular calcium ion homeostasis"/>
    <property type="evidence" value="ECO:0000318"/>
    <property type="project" value="GO_Central"/>
</dbReference>
<dbReference type="STRING" id="8355.A0A1L8G438"/>
<feature type="transmembrane region" description="Helical" evidence="11">
    <location>
        <begin position="225"/>
        <end position="244"/>
    </location>
</feature>
<dbReference type="NCBIfam" id="TIGR01657">
    <property type="entry name" value="P-ATPase-V"/>
    <property type="match status" value="1"/>
</dbReference>
<comment type="similarity">
    <text evidence="2 11">Belongs to the cation transport ATPase (P-type) (TC 3.A.3) family. Type V subfamily.</text>
</comment>
<dbReference type="FunFam" id="1.20.1110.10:FF:000023">
    <property type="entry name" value="Cation-transporting ATPase"/>
    <property type="match status" value="1"/>
</dbReference>
<dbReference type="PaxDb" id="8355-A0A1L8G438"/>
<dbReference type="InterPro" id="IPR023299">
    <property type="entry name" value="ATPase_P-typ_cyto_dom_N"/>
</dbReference>
<dbReference type="InterPro" id="IPR006544">
    <property type="entry name" value="P-type_TPase_V"/>
</dbReference>
<dbReference type="OrthoDB" id="48943at2759"/>
<evidence type="ECO:0000256" key="6">
    <source>
        <dbReference type="ARBA" id="ARBA00022840"/>
    </source>
</evidence>
<dbReference type="Pfam" id="PF00122">
    <property type="entry name" value="E1-E2_ATPase"/>
    <property type="match status" value="1"/>
</dbReference>
<comment type="catalytic activity">
    <reaction evidence="11">
        <text>ATP + H2O = ADP + phosphate + H(+)</text>
        <dbReference type="Rhea" id="RHEA:13065"/>
        <dbReference type="ChEBI" id="CHEBI:15377"/>
        <dbReference type="ChEBI" id="CHEBI:15378"/>
        <dbReference type="ChEBI" id="CHEBI:30616"/>
        <dbReference type="ChEBI" id="CHEBI:43474"/>
        <dbReference type="ChEBI" id="CHEBI:456216"/>
    </reaction>
</comment>
<keyword evidence="15" id="KW-1185">Reference proteome</keyword>
<dbReference type="GO" id="GO:0140358">
    <property type="term" value="F:P-type transmembrane transporter activity"/>
    <property type="evidence" value="ECO:0007669"/>
    <property type="project" value="InterPro"/>
</dbReference>
<evidence type="ECO:0000313" key="16">
    <source>
        <dbReference type="RefSeq" id="XP_018121166.1"/>
    </source>
</evidence>
<feature type="transmembrane region" description="Helical" evidence="11">
    <location>
        <begin position="972"/>
        <end position="991"/>
    </location>
</feature>
<evidence type="ECO:0000256" key="1">
    <source>
        <dbReference type="ARBA" id="ARBA00004141"/>
    </source>
</evidence>
<dbReference type="Proteomes" id="UP000186698">
    <property type="component" value="Chromosome 5S"/>
</dbReference>
<dbReference type="InterPro" id="IPR036412">
    <property type="entry name" value="HAD-like_sf"/>
</dbReference>
<evidence type="ECO:0000313" key="15">
    <source>
        <dbReference type="Proteomes" id="UP000186698"/>
    </source>
</evidence>
<dbReference type="Bgee" id="108718084">
    <property type="expression patterns" value="Expressed in neurula embryo and 2 other cell types or tissues"/>
</dbReference>
<dbReference type="FunFam" id="3.40.50.1000:FF:000045">
    <property type="entry name" value="Cation-transporting ATPase"/>
    <property type="match status" value="1"/>
</dbReference>
<evidence type="ECO:0000259" key="12">
    <source>
        <dbReference type="Pfam" id="PF00122"/>
    </source>
</evidence>
<evidence type="ECO:0000259" key="14">
    <source>
        <dbReference type="Pfam" id="PF12409"/>
    </source>
</evidence>
<name>A0A1L8G438_XENLA</name>
<evidence type="ECO:0000256" key="11">
    <source>
        <dbReference type="RuleBase" id="RU362082"/>
    </source>
</evidence>
<reference evidence="16" key="1">
    <citation type="submission" date="2025-08" db="UniProtKB">
        <authorList>
            <consortium name="RefSeq"/>
        </authorList>
    </citation>
    <scope>IDENTIFICATION</scope>
    <source>
        <strain evidence="16">J_2021</strain>
        <tissue evidence="16">Erythrocytes</tissue>
    </source>
</reference>
<gene>
    <name evidence="17" type="primary">atp13al.S</name>
    <name evidence="16" type="synonym">atp13a-like.S</name>
</gene>
<dbReference type="GO" id="GO:1902047">
    <property type="term" value="P:polyamine transmembrane transport"/>
    <property type="evidence" value="ECO:0000318"/>
    <property type="project" value="GO_Central"/>
</dbReference>
<feature type="transmembrane region" description="Helical" evidence="11">
    <location>
        <begin position="398"/>
        <end position="418"/>
    </location>
</feature>
<evidence type="ECO:0000256" key="9">
    <source>
        <dbReference type="ARBA" id="ARBA00022989"/>
    </source>
</evidence>
<keyword evidence="4 11" id="KW-0479">Metal-binding</keyword>
<feature type="transmembrane region" description="Helical" evidence="11">
    <location>
        <begin position="1035"/>
        <end position="1062"/>
    </location>
</feature>
<keyword evidence="3 11" id="KW-0812">Transmembrane</keyword>
<dbReference type="GeneID" id="108718084"/>
<dbReference type="GO" id="GO:0015203">
    <property type="term" value="F:polyamine transmembrane transporter activity"/>
    <property type="evidence" value="ECO:0000318"/>
    <property type="project" value="GO_Central"/>
</dbReference>
<dbReference type="RefSeq" id="XP_018121166.1">
    <property type="nucleotide sequence ID" value="XM_018265677.2"/>
</dbReference>
<dbReference type="FunFam" id="2.70.150.10:FF:000035">
    <property type="entry name" value="Cation-transporting ATPase"/>
    <property type="match status" value="1"/>
</dbReference>
<evidence type="ECO:0000256" key="5">
    <source>
        <dbReference type="ARBA" id="ARBA00022741"/>
    </source>
</evidence>
<dbReference type="PRINTS" id="PR00121">
    <property type="entry name" value="NAKATPASE"/>
</dbReference>
<dbReference type="Gene3D" id="1.20.1110.10">
    <property type="entry name" value="Calcium-transporting ATPase, transmembrane domain"/>
    <property type="match status" value="1"/>
</dbReference>
<dbReference type="Gene3D" id="3.40.50.1000">
    <property type="entry name" value="HAD superfamily/HAD-like"/>
    <property type="match status" value="2"/>
</dbReference>
<dbReference type="Gene3D" id="3.40.1110.10">
    <property type="entry name" value="Calcium-transporting ATPase, cytoplasmic domain N"/>
    <property type="match status" value="1"/>
</dbReference>
<feature type="domain" description="P5B-type ATPase N-terminal" evidence="14">
    <location>
        <begin position="21"/>
        <end position="141"/>
    </location>
</feature>
<dbReference type="Pfam" id="PF00690">
    <property type="entry name" value="Cation_ATPase_N"/>
    <property type="match status" value="1"/>
</dbReference>
<dbReference type="GO" id="GO:0019829">
    <property type="term" value="F:ATPase-coupled monoatomic cation transmembrane transporter activity"/>
    <property type="evidence" value="ECO:0000318"/>
    <property type="project" value="GO_Central"/>
</dbReference>
<evidence type="ECO:0000256" key="7">
    <source>
        <dbReference type="ARBA" id="ARBA00022842"/>
    </source>
</evidence>
<dbReference type="PANTHER" id="PTHR45630:SF18">
    <property type="entry name" value="CATION-TRANSPORTING ATPASE"/>
    <property type="match status" value="1"/>
</dbReference>
<feature type="transmembrane region" description="Helical" evidence="11">
    <location>
        <begin position="1099"/>
        <end position="1119"/>
    </location>
</feature>
<dbReference type="InterPro" id="IPR001757">
    <property type="entry name" value="P_typ_ATPase"/>
</dbReference>
<dbReference type="KEGG" id="xla:108718084"/>
<evidence type="ECO:0000256" key="8">
    <source>
        <dbReference type="ARBA" id="ARBA00022967"/>
    </source>
</evidence>
<dbReference type="GO" id="GO:0046872">
    <property type="term" value="F:metal ion binding"/>
    <property type="evidence" value="ECO:0007669"/>
    <property type="project" value="UniProtKB-UniRule"/>
</dbReference>
<dbReference type="SFLD" id="SFLDS00003">
    <property type="entry name" value="Haloacid_Dehalogenase"/>
    <property type="match status" value="1"/>
</dbReference>
<accession>A0A1L8G438</accession>
<sequence>MQQMEAKLKDKHHGMLNEGTENELQVFGYRTKRWRQVLCYLGYVLTLGLTRFLFYWKQEMYAWFVCNPCSLEEADILLLKTTDEQKKCFMKKVKSFHVANVSQVSFMHNSTAEKPPNKELAVTTELKVRYMYVQKIRYIWNPFTGMFQRSGVLDDTHSCSDIHTTFGSGFSKEEQDGRRQICGSNSIEVEITPIWKLLFREIFNPVYCFEVYALILWLSSGYIEYSMAILILTVLSIIATVTLLRMQSVKLHKMVEFHNYIMVSVLRKSGDIEEVQSQHLVPGDVIILPEKKMYLPCDAILISGGCVINEGMLTGECVPVTKTPLPCVDNCIPWNIHTGDSYKEHMLYCGTEVTKTKPDSEGLVKAVVLHTGFNTTKGDLVRSILYPKPIKLKLYRDVFWVIAALSLVSVCGLIYSVVIGAVQGAETKDLILTAFIMLTCAVPVSLPPALAVCILYSQNRLKKHGIFCISPDRISLCGQLNLICFDKTGTLTEDGLDLWGIVPSGENCFQEVHHVTSGDTLPWGPLLGAVASCHSLIVLDGKIHGDPMDFKMFEGSGWNIDDSEPTCTVYGKCCSCVTVKPASGSKVPVDGIHILLQFPFSSALQRMSVIARVIGEERLTLFLKGAPEMVIQFCKQETVPPSFKNTLDYYTEQGFRVISLAYKYFELQENGSLHNLKRKEVESDLIFLGFLIMENQLKPETKSVVQELISANLRMVMLTGDNCKTACTVGMGSGMVPNTDTLFLLEATEPEKDTQPFINWQIVKKNKDNDAKLNETTVNIPCIDDINFNSIQVKLDYASSGKYDGTEKQNLPELMMPNVSLLSTASADFAPSIAAVALNEIVKDIQCVAPGSHYLMQNKYHYAMTGKSYQTIKQHFPDLMPDILLNGTIFARMTPKQKSTIIEDLQNIDYYVGMCGDGANDCGALKVAHAGISLSELEASVASPFTSKITNITCIPTLLKEGRNVFVTYLSLFKYMVMYSFIGLVCMFLMFWEQTILGSNQYLMQDIAITIPLMLTMSLNGPAQKLAPYRPAGRLLLPPLLLSIILHLCFTVTVQMCAYFVLQQQPWFSRSNVFHACIPQNMSFSNETTLREPDVSQNFFTTTCWIITGINLITIEFVFSKGRPFRQPVYTNYIFFMFVVAQVAVYMFFLFADIESLYDNMKIVCMPYYWRGIIFGMVFALFTVSYFIEECILENRSLWLRIYKKFNCKSLSQFKELQKAMAMDNHPTVVQRKINVLNVKGLNQNAMQPLCSDYQGL</sequence>
<dbReference type="InterPro" id="IPR059000">
    <property type="entry name" value="ATPase_P-type_domA"/>
</dbReference>
<keyword evidence="9 11" id="KW-1133">Transmembrane helix</keyword>
<evidence type="ECO:0000259" key="13">
    <source>
        <dbReference type="Pfam" id="PF00690"/>
    </source>
</evidence>
<dbReference type="SFLD" id="SFLDF00027">
    <property type="entry name" value="p-type_atpase"/>
    <property type="match status" value="1"/>
</dbReference>
<feature type="transmembrane region" description="Helical" evidence="11">
    <location>
        <begin position="1003"/>
        <end position="1023"/>
    </location>
</feature>
<keyword evidence="6 11" id="KW-0067">ATP-binding</keyword>
<keyword evidence="7 11" id="KW-0460">Magnesium</keyword>
<dbReference type="InterPro" id="IPR004014">
    <property type="entry name" value="ATPase_P-typ_cation-transptr_N"/>
</dbReference>
<dbReference type="NCBIfam" id="TIGR01494">
    <property type="entry name" value="ATPase_P-type"/>
    <property type="match status" value="1"/>
</dbReference>
<evidence type="ECO:0000256" key="3">
    <source>
        <dbReference type="ARBA" id="ARBA00022692"/>
    </source>
</evidence>
<dbReference type="CTD" id="108718084"/>
<dbReference type="OMA" id="WNIDDSE"/>
<dbReference type="PROSITE" id="PS00154">
    <property type="entry name" value="ATPASE_E1_E2"/>
    <property type="match status" value="1"/>
</dbReference>
<dbReference type="InterPro" id="IPR008250">
    <property type="entry name" value="ATPase_P-typ_transduc_dom_A_sf"/>
</dbReference>
<proteinExistence type="inferred from homology"/>
<keyword evidence="8 11" id="KW-1278">Translocase</keyword>
<dbReference type="SUPFAM" id="SSF81665">
    <property type="entry name" value="Calcium ATPase, transmembrane domain M"/>
    <property type="match status" value="1"/>
</dbReference>
<dbReference type="SUPFAM" id="SSF81653">
    <property type="entry name" value="Calcium ATPase, transduction domain A"/>
    <property type="match status" value="1"/>
</dbReference>
<dbReference type="GO" id="GO:0005524">
    <property type="term" value="F:ATP binding"/>
    <property type="evidence" value="ECO:0007669"/>
    <property type="project" value="UniProtKB-UniRule"/>
</dbReference>
<dbReference type="SUPFAM" id="SSF56784">
    <property type="entry name" value="HAD-like"/>
    <property type="match status" value="1"/>
</dbReference>
<keyword evidence="10 11" id="KW-0472">Membrane</keyword>
<keyword evidence="5 11" id="KW-0547">Nucleotide-binding</keyword>